<evidence type="ECO:0000313" key="4">
    <source>
        <dbReference type="EMBL" id="MDN5201399.1"/>
    </source>
</evidence>
<dbReference type="PROSITE" id="PS51462">
    <property type="entry name" value="NUDIX"/>
    <property type="match status" value="1"/>
</dbReference>
<sequence>MKESLALKVVDKFGHQARCRVCGLYVEKNKILMIKHRGLGEKGYLWSPPGGGVIYGSSLKENLKREFLEETGLEIKVQKFLFVHEFLNNPLHAIELFFEVEKIGGEIGIGSDPEMDQKNQIIEEVKMLSFEELKLENKLNLHNILWDCQSINDLLKMRGYFNY</sequence>
<proteinExistence type="predicted"/>
<evidence type="ECO:0000259" key="3">
    <source>
        <dbReference type="PROSITE" id="PS51462"/>
    </source>
</evidence>
<dbReference type="RefSeq" id="WP_346751422.1">
    <property type="nucleotide sequence ID" value="NZ_JAUJEA010000002.1"/>
</dbReference>
<reference evidence="4" key="1">
    <citation type="submission" date="2023-06" db="EMBL/GenBank/DDBJ databases">
        <title>Genomic of Parafulvivirga corallium.</title>
        <authorList>
            <person name="Wang G."/>
        </authorList>
    </citation>
    <scope>NUCLEOTIDE SEQUENCE</scope>
    <source>
        <strain evidence="4">BMA10</strain>
    </source>
</reference>
<protein>
    <submittedName>
        <fullName evidence="4">NUDIX hydrolase</fullName>
        <ecNumber evidence="4">3.6.-.-</ecNumber>
    </submittedName>
</protein>
<dbReference type="PANTHER" id="PTHR43046">
    <property type="entry name" value="GDP-MANNOSE MANNOSYL HYDROLASE"/>
    <property type="match status" value="1"/>
</dbReference>
<comment type="cofactor">
    <cofactor evidence="1">
        <name>Mg(2+)</name>
        <dbReference type="ChEBI" id="CHEBI:18420"/>
    </cofactor>
</comment>
<dbReference type="EC" id="3.6.-.-" evidence="4"/>
<dbReference type="SUPFAM" id="SSF55811">
    <property type="entry name" value="Nudix"/>
    <property type="match status" value="1"/>
</dbReference>
<organism evidence="4 5">
    <name type="scientific">Splendidivirga corallicola</name>
    <dbReference type="NCBI Taxonomy" id="3051826"/>
    <lineage>
        <taxon>Bacteria</taxon>
        <taxon>Pseudomonadati</taxon>
        <taxon>Bacteroidota</taxon>
        <taxon>Cytophagia</taxon>
        <taxon>Cytophagales</taxon>
        <taxon>Splendidivirgaceae</taxon>
        <taxon>Splendidivirga</taxon>
    </lineage>
</organism>
<dbReference type="InterPro" id="IPR000086">
    <property type="entry name" value="NUDIX_hydrolase_dom"/>
</dbReference>
<evidence type="ECO:0000313" key="5">
    <source>
        <dbReference type="Proteomes" id="UP001172082"/>
    </source>
</evidence>
<comment type="caution">
    <text evidence="4">The sequence shown here is derived from an EMBL/GenBank/DDBJ whole genome shotgun (WGS) entry which is preliminary data.</text>
</comment>
<keyword evidence="5" id="KW-1185">Reference proteome</keyword>
<evidence type="ECO:0000256" key="2">
    <source>
        <dbReference type="ARBA" id="ARBA00022801"/>
    </source>
</evidence>
<dbReference type="Pfam" id="PF00293">
    <property type="entry name" value="NUDIX"/>
    <property type="match status" value="1"/>
</dbReference>
<name>A0ABT8KL14_9BACT</name>
<keyword evidence="2 4" id="KW-0378">Hydrolase</keyword>
<dbReference type="InterPro" id="IPR015797">
    <property type="entry name" value="NUDIX_hydrolase-like_dom_sf"/>
</dbReference>
<dbReference type="EMBL" id="JAUJEA010000002">
    <property type="protein sequence ID" value="MDN5201399.1"/>
    <property type="molecule type" value="Genomic_DNA"/>
</dbReference>
<feature type="domain" description="Nudix hydrolase" evidence="3">
    <location>
        <begin position="15"/>
        <end position="161"/>
    </location>
</feature>
<dbReference type="Proteomes" id="UP001172082">
    <property type="component" value="Unassembled WGS sequence"/>
</dbReference>
<dbReference type="GO" id="GO:0016787">
    <property type="term" value="F:hydrolase activity"/>
    <property type="evidence" value="ECO:0007669"/>
    <property type="project" value="UniProtKB-KW"/>
</dbReference>
<dbReference type="Gene3D" id="3.90.79.10">
    <property type="entry name" value="Nucleoside Triphosphate Pyrophosphohydrolase"/>
    <property type="match status" value="1"/>
</dbReference>
<accession>A0ABT8KL14</accession>
<evidence type="ECO:0000256" key="1">
    <source>
        <dbReference type="ARBA" id="ARBA00001946"/>
    </source>
</evidence>
<gene>
    <name evidence="4" type="ORF">QQ008_08505</name>
</gene>
<dbReference type="CDD" id="cd18880">
    <property type="entry name" value="NUDIX_ADPRase"/>
    <property type="match status" value="1"/>
</dbReference>
<dbReference type="PANTHER" id="PTHR43046:SF14">
    <property type="entry name" value="MUTT_NUDIX FAMILY PROTEIN"/>
    <property type="match status" value="1"/>
</dbReference>